<feature type="compositionally biased region" description="Basic and acidic residues" evidence="1">
    <location>
        <begin position="169"/>
        <end position="190"/>
    </location>
</feature>
<dbReference type="SUPFAM" id="SSF52540">
    <property type="entry name" value="P-loop containing nucleoside triphosphate hydrolases"/>
    <property type="match status" value="1"/>
</dbReference>
<protein>
    <submittedName>
        <fullName evidence="2">Uncharacterized protein</fullName>
    </submittedName>
</protein>
<feature type="region of interest" description="Disordered" evidence="1">
    <location>
        <begin position="142"/>
        <end position="192"/>
    </location>
</feature>
<evidence type="ECO:0000313" key="3">
    <source>
        <dbReference type="Proteomes" id="UP001145050"/>
    </source>
</evidence>
<organism evidence="2 3">
    <name type="scientific">Terrihalobacillus insolitus</name>
    <dbReference type="NCBI Taxonomy" id="2950438"/>
    <lineage>
        <taxon>Bacteria</taxon>
        <taxon>Bacillati</taxon>
        <taxon>Bacillota</taxon>
        <taxon>Bacilli</taxon>
        <taxon>Bacillales</taxon>
        <taxon>Bacillaceae</taxon>
        <taxon>Terrihalobacillus</taxon>
    </lineage>
</organism>
<sequence length="504" mass="58553">MSKILLAIGNTDYSKIIRNNLSEKSDFTVLEQEVMHHRYLLEIVDLEKPDILIVHDYYLPTDMISKEDREEEWLTFIQTLRESYDDSIRVVFLCERKKGEPFLSYLVDSNVLDIFNDNSIDIVQMIEQLKDKPRFSRVSKFKTSTKRVNAPSDNESEEEDEEPEEGTEPQDKEEVAATKDKQQRKAEKAPKPVVNKVVEKKVNVVNKQVVKKDYNIQVLNQVEKVVGVPVEKKLIMIGGPFSRSGSTFISHLLARELAKIGVSVTYVESPYSPAYSYDRFIGHELNPDYRSKFYQFTKEIDPKKPSVFDWTLEDINMVVKHPENEPIYDLKEIPFDVFIKILLASQSTVTIVDVGTDWHREIYKDIFDIATNAFFVIEPDLSNIQFLEDPDNKQTNVYRELIQQDKSSLIGNRFDKSLLKNEIIQDLYKDKFLGLVPDFPSNEVFDCQYKGGFINDHSKYKEMANNALQPIITELLPKEFLKKYSKQNSFFKGIFNKKITVNKA</sequence>
<dbReference type="AlphaFoldDB" id="A0A9X4AN95"/>
<proteinExistence type="predicted"/>
<evidence type="ECO:0000313" key="2">
    <source>
        <dbReference type="EMBL" id="MDC3424300.1"/>
    </source>
</evidence>
<dbReference type="InterPro" id="IPR027417">
    <property type="entry name" value="P-loop_NTPase"/>
</dbReference>
<comment type="caution">
    <text evidence="2">The sequence shown here is derived from an EMBL/GenBank/DDBJ whole genome shotgun (WGS) entry which is preliminary data.</text>
</comment>
<evidence type="ECO:0000256" key="1">
    <source>
        <dbReference type="SAM" id="MobiDB-lite"/>
    </source>
</evidence>
<accession>A0A9X4AN95</accession>
<dbReference type="EMBL" id="JAMQKB010000005">
    <property type="protein sequence ID" value="MDC3424300.1"/>
    <property type="molecule type" value="Genomic_DNA"/>
</dbReference>
<dbReference type="RefSeq" id="WP_272436105.1">
    <property type="nucleotide sequence ID" value="NZ_JAMQKB010000005.1"/>
</dbReference>
<gene>
    <name evidence="2" type="ORF">NC797_07230</name>
</gene>
<dbReference type="Proteomes" id="UP001145050">
    <property type="component" value="Unassembled WGS sequence"/>
</dbReference>
<name>A0A9X4AN95_9BACI</name>
<reference evidence="2" key="1">
    <citation type="submission" date="2022-06" db="EMBL/GenBank/DDBJ databases">
        <title>Aquibacillus sp. a new bacterium isolated from soil saline samples.</title>
        <authorList>
            <person name="Galisteo C."/>
            <person name="De La Haba R."/>
            <person name="Sanchez-Porro C."/>
            <person name="Ventosa A."/>
        </authorList>
    </citation>
    <scope>NUCLEOTIDE SEQUENCE</scope>
    <source>
        <strain evidence="2">3ASR75-11</strain>
    </source>
</reference>
<feature type="compositionally biased region" description="Acidic residues" evidence="1">
    <location>
        <begin position="154"/>
        <end position="168"/>
    </location>
</feature>
<keyword evidence="3" id="KW-1185">Reference proteome</keyword>